<dbReference type="PANTHER" id="PTHR14237:SF19">
    <property type="entry name" value="MITOCHONDRIAL AMIDOXIME REDUCING COMPONENT 1"/>
    <property type="match status" value="1"/>
</dbReference>
<feature type="domain" description="MOSC" evidence="1">
    <location>
        <begin position="182"/>
        <end position="353"/>
    </location>
</feature>
<proteinExistence type="predicted"/>
<dbReference type="Proteomes" id="UP000813824">
    <property type="component" value="Unassembled WGS sequence"/>
</dbReference>
<dbReference type="InterPro" id="IPR005303">
    <property type="entry name" value="MOCOS_middle"/>
</dbReference>
<dbReference type="Pfam" id="PF03476">
    <property type="entry name" value="MOSC_N"/>
    <property type="match status" value="1"/>
</dbReference>
<keyword evidence="3" id="KW-1185">Reference proteome</keyword>
<protein>
    <recommendedName>
        <fullName evidence="1">MOSC domain-containing protein</fullName>
    </recommendedName>
</protein>
<dbReference type="GO" id="GO:0030151">
    <property type="term" value="F:molybdenum ion binding"/>
    <property type="evidence" value="ECO:0007669"/>
    <property type="project" value="InterPro"/>
</dbReference>
<dbReference type="OrthoDB" id="17255at2759"/>
<dbReference type="AlphaFoldDB" id="A0A8K0UN95"/>
<name>A0A8K0UN95_9AGAR</name>
<dbReference type="InterPro" id="IPR005302">
    <property type="entry name" value="MoCF_Sase_C"/>
</dbReference>
<comment type="caution">
    <text evidence="2">The sequence shown here is derived from an EMBL/GenBank/DDBJ whole genome shotgun (WGS) entry which is preliminary data.</text>
</comment>
<dbReference type="GO" id="GO:0030170">
    <property type="term" value="F:pyridoxal phosphate binding"/>
    <property type="evidence" value="ECO:0007669"/>
    <property type="project" value="InterPro"/>
</dbReference>
<dbReference type="EMBL" id="JAEVFJ010000018">
    <property type="protein sequence ID" value="KAH8099786.1"/>
    <property type="molecule type" value="Genomic_DNA"/>
</dbReference>
<dbReference type="SUPFAM" id="SSF141673">
    <property type="entry name" value="MOSC N-terminal domain-like"/>
    <property type="match status" value="1"/>
</dbReference>
<dbReference type="PROSITE" id="PS51340">
    <property type="entry name" value="MOSC"/>
    <property type="match status" value="1"/>
</dbReference>
<reference evidence="2" key="1">
    <citation type="journal article" date="2021" name="New Phytol.">
        <title>Evolutionary innovations through gain and loss of genes in the ectomycorrhizal Boletales.</title>
        <authorList>
            <person name="Wu G."/>
            <person name="Miyauchi S."/>
            <person name="Morin E."/>
            <person name="Kuo A."/>
            <person name="Drula E."/>
            <person name="Varga T."/>
            <person name="Kohler A."/>
            <person name="Feng B."/>
            <person name="Cao Y."/>
            <person name="Lipzen A."/>
            <person name="Daum C."/>
            <person name="Hundley H."/>
            <person name="Pangilinan J."/>
            <person name="Johnson J."/>
            <person name="Barry K."/>
            <person name="LaButti K."/>
            <person name="Ng V."/>
            <person name="Ahrendt S."/>
            <person name="Min B."/>
            <person name="Choi I.G."/>
            <person name="Park H."/>
            <person name="Plett J.M."/>
            <person name="Magnuson J."/>
            <person name="Spatafora J.W."/>
            <person name="Nagy L.G."/>
            <person name="Henrissat B."/>
            <person name="Grigoriev I.V."/>
            <person name="Yang Z.L."/>
            <person name="Xu J."/>
            <person name="Martin F.M."/>
        </authorList>
    </citation>
    <scope>NUCLEOTIDE SEQUENCE</scope>
    <source>
        <strain evidence="2">KKN 215</strain>
    </source>
</reference>
<evidence type="ECO:0000259" key="1">
    <source>
        <dbReference type="PROSITE" id="PS51340"/>
    </source>
</evidence>
<sequence length="360" mass="39900">MAAVVDLSKVDTSDPLVNRHIEKSQIRVEDIEVSKILVHPIKSFRGTSVTEASYTPQGIQYDRDWCIIDTETHAVLTARDLATTVLVTPRIEVDASLPYGGLLVVDVPKDPESKSGGCDSFSVPLRPTPDMLKTWPHFSDIVLLKKYPVDGYVVQPLNPSEPSPHDILSRYFNRKVLLTMKGPQARLAVGTPVFATLSDVTVKYQDGYPLSIASEESVEAVNAALYRAVSATDDPSDPNRVAGLKKEKWHDRKLYIERFRPNIVFKGAGVPFAEDLWREIVIGDNDTSVTVLGRCDRCLLPNVDEKTADRDTAVPYKVMLKFGKDAGHKPMLACNAGMNGNGVFRVGDRVVVKRWIEQVV</sequence>
<accession>A0A8K0UN95</accession>
<dbReference type="GO" id="GO:0003824">
    <property type="term" value="F:catalytic activity"/>
    <property type="evidence" value="ECO:0007669"/>
    <property type="project" value="InterPro"/>
</dbReference>
<evidence type="ECO:0000313" key="3">
    <source>
        <dbReference type="Proteomes" id="UP000813824"/>
    </source>
</evidence>
<dbReference type="SUPFAM" id="SSF50800">
    <property type="entry name" value="PK beta-barrel domain-like"/>
    <property type="match status" value="1"/>
</dbReference>
<gene>
    <name evidence="2" type="ORF">BXZ70DRAFT_217455</name>
</gene>
<dbReference type="InterPro" id="IPR011037">
    <property type="entry name" value="Pyrv_Knase-like_insert_dom_sf"/>
</dbReference>
<dbReference type="PANTHER" id="PTHR14237">
    <property type="entry name" value="MOLYBDOPTERIN COFACTOR SULFURASE MOSC"/>
    <property type="match status" value="1"/>
</dbReference>
<dbReference type="Pfam" id="PF03473">
    <property type="entry name" value="MOSC"/>
    <property type="match status" value="1"/>
</dbReference>
<organism evidence="2 3">
    <name type="scientific">Cristinia sonorae</name>
    <dbReference type="NCBI Taxonomy" id="1940300"/>
    <lineage>
        <taxon>Eukaryota</taxon>
        <taxon>Fungi</taxon>
        <taxon>Dikarya</taxon>
        <taxon>Basidiomycota</taxon>
        <taxon>Agaricomycotina</taxon>
        <taxon>Agaricomycetes</taxon>
        <taxon>Agaricomycetidae</taxon>
        <taxon>Agaricales</taxon>
        <taxon>Pleurotineae</taxon>
        <taxon>Stephanosporaceae</taxon>
        <taxon>Cristinia</taxon>
    </lineage>
</organism>
<evidence type="ECO:0000313" key="2">
    <source>
        <dbReference type="EMBL" id="KAH8099786.1"/>
    </source>
</evidence>